<dbReference type="GO" id="GO:0006888">
    <property type="term" value="P:endoplasmic reticulum to Golgi vesicle-mediated transport"/>
    <property type="evidence" value="ECO:0007669"/>
    <property type="project" value="UniProtKB-UniRule"/>
</dbReference>
<evidence type="ECO:0000313" key="8">
    <source>
        <dbReference type="EMBL" id="RYP02917.1"/>
    </source>
</evidence>
<name>A0A4Q4TC86_9PEZI</name>
<comment type="function">
    <text evidence="5">Plays a role in transport between endoplasmic reticulum and Golgi.</text>
</comment>
<protein>
    <recommendedName>
        <fullName evidence="5">Endoplasmic reticulum-Golgi intermediate compartment protein</fullName>
    </recommendedName>
</protein>
<keyword evidence="5" id="KW-0931">ER-Golgi transport</keyword>
<dbReference type="GO" id="GO:0033116">
    <property type="term" value="C:endoplasmic reticulum-Golgi intermediate compartment membrane"/>
    <property type="evidence" value="ECO:0007669"/>
    <property type="project" value="UniProtKB-SubCell"/>
</dbReference>
<dbReference type="OrthoDB" id="5541786at2759"/>
<comment type="similarity">
    <text evidence="5">Belongs to the ERGIC family.</text>
</comment>
<evidence type="ECO:0000256" key="4">
    <source>
        <dbReference type="ARBA" id="ARBA00023136"/>
    </source>
</evidence>
<comment type="caution">
    <text evidence="8">The sequence shown here is derived from an EMBL/GenBank/DDBJ whole genome shotgun (WGS) entry which is preliminary data.</text>
</comment>
<evidence type="ECO:0000256" key="1">
    <source>
        <dbReference type="ARBA" id="ARBA00004370"/>
    </source>
</evidence>
<keyword evidence="5" id="KW-0333">Golgi apparatus</keyword>
<keyword evidence="5" id="KW-0813">Transport</keyword>
<dbReference type="AlphaFoldDB" id="A0A4Q4TC86"/>
<keyword evidence="3" id="KW-1133">Transmembrane helix</keyword>
<dbReference type="InterPro" id="IPR039542">
    <property type="entry name" value="Erv_N"/>
</dbReference>
<organism evidence="8 9">
    <name type="scientific">Monosporascus ibericus</name>
    <dbReference type="NCBI Taxonomy" id="155417"/>
    <lineage>
        <taxon>Eukaryota</taxon>
        <taxon>Fungi</taxon>
        <taxon>Dikarya</taxon>
        <taxon>Ascomycota</taxon>
        <taxon>Pezizomycotina</taxon>
        <taxon>Sordariomycetes</taxon>
        <taxon>Xylariomycetidae</taxon>
        <taxon>Xylariales</taxon>
        <taxon>Xylariales incertae sedis</taxon>
        <taxon>Monosporascus</taxon>
    </lineage>
</organism>
<feature type="domain" description="Endoplasmic reticulum vesicle transporter N-terminal" evidence="7">
    <location>
        <begin position="21"/>
        <end position="109"/>
    </location>
</feature>
<keyword evidence="5" id="KW-0256">Endoplasmic reticulum</keyword>
<sequence>MMNGYDEKPHYDDEPDSGSFVRAFDAFPKSKPQYVTRTSGGGKWTIVISVISCILVWSELVRWWQGEESHTFAVEKGVGHSMQINLDIVMRMQCRDLHINVQDAAGDRILAATRLKEDPTMWSQWVDAKGIHKLGTDEHGRAITNAGWHPHEEGFGEEHVHDIVAMGRKKARWAKTPRVRGNADSCRIYGSLDLNKVQGDFHITARGHGYVEFGEHLDHSAFNFSHVINELSFGPFYPSLVNPLDRTVNLASANFHKFQYFLSIVPTIYSVDSGSSPARTIFTNQYAVTEQSHEISDHMVPGVFFKYDIEPILLTIEERRDSVLAFLIKAINVLSGVLVAGHWTFTLSGWAKEVMGRRRRGGRSEGVIGAKSGYED</sequence>
<accession>A0A4Q4TC86</accession>
<evidence type="ECO:0000256" key="2">
    <source>
        <dbReference type="ARBA" id="ARBA00022692"/>
    </source>
</evidence>
<proteinExistence type="inferred from homology"/>
<dbReference type="InterPro" id="IPR012936">
    <property type="entry name" value="Erv_C"/>
</dbReference>
<keyword evidence="4" id="KW-0472">Membrane</keyword>
<keyword evidence="9" id="KW-1185">Reference proteome</keyword>
<dbReference type="GO" id="GO:0000139">
    <property type="term" value="C:Golgi membrane"/>
    <property type="evidence" value="ECO:0007669"/>
    <property type="project" value="UniProtKB-SubCell"/>
</dbReference>
<dbReference type="InterPro" id="IPR045888">
    <property type="entry name" value="Erv"/>
</dbReference>
<dbReference type="GO" id="GO:0006890">
    <property type="term" value="P:retrograde vesicle-mediated transport, Golgi to endoplasmic reticulum"/>
    <property type="evidence" value="ECO:0007669"/>
    <property type="project" value="TreeGrafter"/>
</dbReference>
<dbReference type="EMBL" id="QJNU01000293">
    <property type="protein sequence ID" value="RYP02917.1"/>
    <property type="molecule type" value="Genomic_DNA"/>
</dbReference>
<keyword evidence="2" id="KW-0812">Transmembrane</keyword>
<comment type="subcellular location">
    <subcellularLocation>
        <location evidence="5">Endoplasmic reticulum membrane</location>
        <topology evidence="5">Multi-pass membrane protein</topology>
    </subcellularLocation>
    <subcellularLocation>
        <location evidence="5">Endoplasmic reticulum-Golgi intermediate compartment membrane</location>
        <topology evidence="5">Multi-pass membrane protein</topology>
    </subcellularLocation>
    <subcellularLocation>
        <location evidence="5">Golgi apparatus membrane</location>
        <topology evidence="5">Multi-pass membrane protein</topology>
    </subcellularLocation>
    <subcellularLocation>
        <location evidence="1">Membrane</location>
    </subcellularLocation>
</comment>
<dbReference type="GO" id="GO:0030134">
    <property type="term" value="C:COPII-coated ER to Golgi transport vesicle"/>
    <property type="evidence" value="ECO:0007669"/>
    <property type="project" value="TreeGrafter"/>
</dbReference>
<dbReference type="PANTHER" id="PTHR10984:SF81">
    <property type="entry name" value="ER-DERIVED VESICLES PROTEIN ERV41"/>
    <property type="match status" value="1"/>
</dbReference>
<evidence type="ECO:0000256" key="3">
    <source>
        <dbReference type="ARBA" id="ARBA00022989"/>
    </source>
</evidence>
<dbReference type="STRING" id="155417.A0A4Q4TC86"/>
<dbReference type="Pfam" id="PF07970">
    <property type="entry name" value="COPIIcoated_ERV"/>
    <property type="match status" value="1"/>
</dbReference>
<feature type="domain" description="Endoplasmic reticulum vesicle transporter C-terminal" evidence="6">
    <location>
        <begin position="175"/>
        <end position="340"/>
    </location>
</feature>
<dbReference type="PANTHER" id="PTHR10984">
    <property type="entry name" value="ENDOPLASMIC RETICULUM-GOLGI INTERMEDIATE COMPARTMENT PROTEIN"/>
    <property type="match status" value="1"/>
</dbReference>
<evidence type="ECO:0000259" key="7">
    <source>
        <dbReference type="Pfam" id="PF13850"/>
    </source>
</evidence>
<gene>
    <name evidence="8" type="ORF">DL764_005494</name>
</gene>
<dbReference type="GO" id="GO:0005789">
    <property type="term" value="C:endoplasmic reticulum membrane"/>
    <property type="evidence" value="ECO:0007669"/>
    <property type="project" value="UniProtKB-SubCell"/>
</dbReference>
<evidence type="ECO:0000259" key="6">
    <source>
        <dbReference type="Pfam" id="PF07970"/>
    </source>
</evidence>
<evidence type="ECO:0000256" key="5">
    <source>
        <dbReference type="RuleBase" id="RU369013"/>
    </source>
</evidence>
<dbReference type="Proteomes" id="UP000293360">
    <property type="component" value="Unassembled WGS sequence"/>
</dbReference>
<reference evidence="8 9" key="1">
    <citation type="submission" date="2018-06" db="EMBL/GenBank/DDBJ databases">
        <title>Complete Genomes of Monosporascus.</title>
        <authorList>
            <person name="Robinson A.J."/>
            <person name="Natvig D.O."/>
        </authorList>
    </citation>
    <scope>NUCLEOTIDE SEQUENCE [LARGE SCALE GENOMIC DNA]</scope>
    <source>
        <strain evidence="8 9">CBS 110550</strain>
    </source>
</reference>
<dbReference type="Pfam" id="PF13850">
    <property type="entry name" value="ERGIC_N"/>
    <property type="match status" value="1"/>
</dbReference>
<evidence type="ECO:0000313" key="9">
    <source>
        <dbReference type="Proteomes" id="UP000293360"/>
    </source>
</evidence>